<protein>
    <submittedName>
        <fullName evidence="2">Uncharacterized protein</fullName>
    </submittedName>
</protein>
<feature type="transmembrane region" description="Helical" evidence="1">
    <location>
        <begin position="59"/>
        <end position="80"/>
    </location>
</feature>
<reference evidence="3" key="2">
    <citation type="submission" date="2020-12" db="EMBL/GenBank/DDBJ databases">
        <title>New Spironucleus salmonicida genome in near-complete chromosomes.</title>
        <authorList>
            <person name="Xu F."/>
            <person name="Kurt Z."/>
            <person name="Jimenez-Gonzalez A."/>
            <person name="Astvaldsson A."/>
            <person name="Andersson J.O."/>
            <person name="Svard S.G."/>
        </authorList>
    </citation>
    <scope>NUCLEOTIDE SEQUENCE</scope>
    <source>
        <strain evidence="3">ATCC 50377</strain>
    </source>
</reference>
<reference evidence="2 3" key="1">
    <citation type="journal article" date="2014" name="PLoS Genet.">
        <title>The Genome of Spironucleus salmonicida Highlights a Fish Pathogen Adapted to Fluctuating Environments.</title>
        <authorList>
            <person name="Xu F."/>
            <person name="Jerlstrom-Hultqvist J."/>
            <person name="Einarsson E."/>
            <person name="Astvaldsson A."/>
            <person name="Svard S.G."/>
            <person name="Andersson J.O."/>
        </authorList>
    </citation>
    <scope>NUCLEOTIDE SEQUENCE</scope>
    <source>
        <strain evidence="3">ATCC 50377</strain>
    </source>
</reference>
<proteinExistence type="predicted"/>
<dbReference type="Proteomes" id="UP000018208">
    <property type="component" value="Unassembled WGS sequence"/>
</dbReference>
<dbReference type="VEuPathDB" id="GiardiaDB:SS50377_21846"/>
<keyword evidence="4" id="KW-1185">Reference proteome</keyword>
<keyword evidence="1" id="KW-0812">Transmembrane</keyword>
<evidence type="ECO:0000313" key="3">
    <source>
        <dbReference type="EMBL" id="KAH0576283.1"/>
    </source>
</evidence>
<sequence length="108" mass="12449">MTISVHCKSSEVGCKQDGFCDIANGFTKDIRIDGCVCQTSRIQRLVLNDSSKYTCPWDYMLTIIILVCILCTIIATPFIIKWYKYIEMVLDENDRIEKAKEQQQTQDV</sequence>
<organism evidence="2">
    <name type="scientific">Spironucleus salmonicida</name>
    <dbReference type="NCBI Taxonomy" id="348837"/>
    <lineage>
        <taxon>Eukaryota</taxon>
        <taxon>Metamonada</taxon>
        <taxon>Diplomonadida</taxon>
        <taxon>Hexamitidae</taxon>
        <taxon>Hexamitinae</taxon>
        <taxon>Spironucleus</taxon>
    </lineage>
</organism>
<dbReference type="AlphaFoldDB" id="V6LIH4"/>
<accession>V6LIH4</accession>
<evidence type="ECO:0000256" key="1">
    <source>
        <dbReference type="SAM" id="Phobius"/>
    </source>
</evidence>
<dbReference type="EMBL" id="KI546116">
    <property type="protein sequence ID" value="EST44390.1"/>
    <property type="molecule type" value="Genomic_DNA"/>
</dbReference>
<keyword evidence="1" id="KW-1133">Transmembrane helix</keyword>
<evidence type="ECO:0000313" key="2">
    <source>
        <dbReference type="EMBL" id="EST44390.1"/>
    </source>
</evidence>
<name>V6LIH4_9EUKA</name>
<evidence type="ECO:0000313" key="4">
    <source>
        <dbReference type="Proteomes" id="UP000018208"/>
    </source>
</evidence>
<gene>
    <name evidence="2" type="ORF">SS50377_15693</name>
    <name evidence="3" type="ORF">SS50377_21846</name>
</gene>
<keyword evidence="1" id="KW-0472">Membrane</keyword>
<dbReference type="EMBL" id="AUWU02000002">
    <property type="protein sequence ID" value="KAH0576283.1"/>
    <property type="molecule type" value="Genomic_DNA"/>
</dbReference>